<dbReference type="OrthoDB" id="412225at2759"/>
<feature type="compositionally biased region" description="Basic and acidic residues" evidence="1">
    <location>
        <begin position="48"/>
        <end position="76"/>
    </location>
</feature>
<accession>A0A812WEA3</accession>
<sequence>MPLTSSAPPVPVNAMPSPVLSDILPGQPTPASAKEALMAGHAQGDSFPDEKPVDNKEPEKEDASSHEQSETLRDGHSEDEDEYKKRYNAAEAKVRRLCEPKAKSGKIEADKALVSQWRHKGHSRIQLVKLMMEAVFQQKLEVYRKTETFRKMQTKGGYYNEADMRKPVSEGGLAYGTQKIKKVKAKCEQEGLYRLLSWKYFENEIEYWVDVRTEGLRGSDERDGVIESGKADADGFASQALDAGPLRIVPARSSDENLPGLKQEQGMKGDAIIGKMLDEAINARNKLDKFLKKMVKDDAVTEVVLQLNKLYDELAGYQAEAKVNGVDANFLCFKVLQTMLDENYKSIKRQCVLAVSFEIKNRSLKRKISDPSQVRAAPKAAPKSESKDVGSWQQGSEVRVFLKACMASLDWIRNATYKARDYVRSYGRGEAVLADFWANYCLENPDHPVADDIHAGTVDPSYLVPLNLHGDGGRTYKKSELMVLQFQSCIGRGTNLSEKRGQKRRLGFDVEAAQVNLRGHSLSTRYLISVMVKKYYIEDASPLLALLGHVSDWFGDLYKEGLIIDQQRWRFLPIGLKGDLVFQAKAASLTRSFAHVRKRAPTNKSKGLVGCCPWCLAGTPGVGFEDLSAAEPEWLCTSGDNNPMPWTALPSLLRSIPHAPDAASYLKIDLFHVLNLGVYKEFAASSLCLMLPLLAGSSNEENMNAMNRKLKAFVKENRLTFHAAKLTLDLIGAGTPNSYACGSWNKGQDSVVLMQFLPWLLDQLSAKDRPYKYISEGAKAIGKCLHTLYEEEAFMPLGAAHEAAESGFRFLLCYAKLVEYSMQHARLLYNLTPKIHYFHHVIWSLRAAARDKQGLQRVYNPVCNSTSQCEDFIGNIARLSRRVSPKLPHTRVLRRYQAALADKMGLLD</sequence>
<dbReference type="Proteomes" id="UP000649617">
    <property type="component" value="Unassembled WGS sequence"/>
</dbReference>
<protein>
    <submittedName>
        <fullName evidence="2">Uncharacterized protein</fullName>
    </submittedName>
</protein>
<dbReference type="AlphaFoldDB" id="A0A812WEA3"/>
<feature type="region of interest" description="Disordered" evidence="1">
    <location>
        <begin position="1"/>
        <end position="83"/>
    </location>
</feature>
<evidence type="ECO:0000256" key="1">
    <source>
        <dbReference type="SAM" id="MobiDB-lite"/>
    </source>
</evidence>
<comment type="caution">
    <text evidence="2">The sequence shown here is derived from an EMBL/GenBank/DDBJ whole genome shotgun (WGS) entry which is preliminary data.</text>
</comment>
<gene>
    <name evidence="2" type="ORF">SPIL2461_LOCUS18549</name>
</gene>
<proteinExistence type="predicted"/>
<feature type="region of interest" description="Disordered" evidence="1">
    <location>
        <begin position="370"/>
        <end position="390"/>
    </location>
</feature>
<name>A0A812WEA3_SYMPI</name>
<dbReference type="EMBL" id="CAJNIZ010043890">
    <property type="protein sequence ID" value="CAE7671879.1"/>
    <property type="molecule type" value="Genomic_DNA"/>
</dbReference>
<evidence type="ECO:0000313" key="2">
    <source>
        <dbReference type="EMBL" id="CAE7671879.1"/>
    </source>
</evidence>
<keyword evidence="3" id="KW-1185">Reference proteome</keyword>
<organism evidence="2 3">
    <name type="scientific">Symbiodinium pilosum</name>
    <name type="common">Dinoflagellate</name>
    <dbReference type="NCBI Taxonomy" id="2952"/>
    <lineage>
        <taxon>Eukaryota</taxon>
        <taxon>Sar</taxon>
        <taxon>Alveolata</taxon>
        <taxon>Dinophyceae</taxon>
        <taxon>Suessiales</taxon>
        <taxon>Symbiodiniaceae</taxon>
        <taxon>Symbiodinium</taxon>
    </lineage>
</organism>
<reference evidence="2" key="1">
    <citation type="submission" date="2021-02" db="EMBL/GenBank/DDBJ databases">
        <authorList>
            <person name="Dougan E. K."/>
            <person name="Rhodes N."/>
            <person name="Thang M."/>
            <person name="Chan C."/>
        </authorList>
    </citation>
    <scope>NUCLEOTIDE SEQUENCE</scope>
</reference>
<evidence type="ECO:0000313" key="3">
    <source>
        <dbReference type="Proteomes" id="UP000649617"/>
    </source>
</evidence>